<dbReference type="Proteomes" id="UP000535437">
    <property type="component" value="Unassembled WGS sequence"/>
</dbReference>
<sequence>MSTMHGIGGADDWSADSREIRAEASRAEETGAPHRKGWKLALGVLLLLVALGSLVGAVAQYIGESSSGFGAGEPLGLYLIGMLLGGFLFVVVPAVVAAWLLWGWRRGI</sequence>
<keyword evidence="1" id="KW-1133">Transmembrane helix</keyword>
<evidence type="ECO:0000313" key="3">
    <source>
        <dbReference type="Proteomes" id="UP000535437"/>
    </source>
</evidence>
<comment type="caution">
    <text evidence="2">The sequence shown here is derived from an EMBL/GenBank/DDBJ whole genome shotgun (WGS) entry which is preliminary data.</text>
</comment>
<dbReference type="AlphaFoldDB" id="A0A7Z0GLP8"/>
<proteinExistence type="predicted"/>
<gene>
    <name evidence="2" type="ORF">HNR09_000857</name>
</gene>
<keyword evidence="3" id="KW-1185">Reference proteome</keyword>
<evidence type="ECO:0000256" key="1">
    <source>
        <dbReference type="SAM" id="Phobius"/>
    </source>
</evidence>
<dbReference type="RefSeq" id="WP_179540930.1">
    <property type="nucleotide sequence ID" value="NZ_BAAALL010000004.1"/>
</dbReference>
<keyword evidence="1" id="KW-0812">Transmembrane</keyword>
<accession>A0A7Z0GLP8</accession>
<protein>
    <submittedName>
        <fullName evidence="2">Uncharacterized protein</fullName>
    </submittedName>
</protein>
<dbReference type="EMBL" id="JACCFY010000001">
    <property type="protein sequence ID" value="NYJ77446.1"/>
    <property type="molecule type" value="Genomic_DNA"/>
</dbReference>
<reference evidence="2 3" key="1">
    <citation type="submission" date="2020-07" db="EMBL/GenBank/DDBJ databases">
        <title>Sequencing the genomes of 1000 actinobacteria strains.</title>
        <authorList>
            <person name="Klenk H.-P."/>
        </authorList>
    </citation>
    <scope>NUCLEOTIDE SEQUENCE [LARGE SCALE GENOMIC DNA]</scope>
    <source>
        <strain evidence="2 3">DSM 15475</strain>
    </source>
</reference>
<keyword evidence="1" id="KW-0472">Membrane</keyword>
<evidence type="ECO:0000313" key="2">
    <source>
        <dbReference type="EMBL" id="NYJ77446.1"/>
    </source>
</evidence>
<feature type="transmembrane region" description="Helical" evidence="1">
    <location>
        <begin position="40"/>
        <end position="63"/>
    </location>
</feature>
<feature type="transmembrane region" description="Helical" evidence="1">
    <location>
        <begin position="75"/>
        <end position="102"/>
    </location>
</feature>
<name>A0A7Z0GLP8_9MICC</name>
<organism evidence="2 3">
    <name type="scientific">Nesterenkonia xinjiangensis</name>
    <dbReference type="NCBI Taxonomy" id="225327"/>
    <lineage>
        <taxon>Bacteria</taxon>
        <taxon>Bacillati</taxon>
        <taxon>Actinomycetota</taxon>
        <taxon>Actinomycetes</taxon>
        <taxon>Micrococcales</taxon>
        <taxon>Micrococcaceae</taxon>
        <taxon>Nesterenkonia</taxon>
    </lineage>
</organism>